<evidence type="ECO:0008006" key="6">
    <source>
        <dbReference type="Google" id="ProtNLM"/>
    </source>
</evidence>
<sequence length="88" mass="10606">MNQEYNDNKEIKAFIKSKNSKLQVFEKSDINGDNSNSVYKWLKRSFPGEITWNFHTKFIIDRSGKPVRRFDKKATWEEIEEEIVKYLE</sequence>
<dbReference type="Pfam" id="PF00255">
    <property type="entry name" value="GSHPx"/>
    <property type="match status" value="1"/>
</dbReference>
<evidence type="ECO:0000256" key="3">
    <source>
        <dbReference type="ARBA" id="ARBA00023002"/>
    </source>
</evidence>
<dbReference type="EMBL" id="JBDODL010000030">
    <property type="protein sequence ID" value="MES1918227.1"/>
    <property type="molecule type" value="Genomic_DNA"/>
</dbReference>
<comment type="similarity">
    <text evidence="1">Belongs to the glutathione peroxidase family.</text>
</comment>
<dbReference type="Gene3D" id="3.40.30.10">
    <property type="entry name" value="Glutaredoxin"/>
    <property type="match status" value="1"/>
</dbReference>
<organism evidence="4 5">
    <name type="scientific">Bonamia ostreae</name>
    <dbReference type="NCBI Taxonomy" id="126728"/>
    <lineage>
        <taxon>Eukaryota</taxon>
        <taxon>Sar</taxon>
        <taxon>Rhizaria</taxon>
        <taxon>Endomyxa</taxon>
        <taxon>Ascetosporea</taxon>
        <taxon>Haplosporida</taxon>
        <taxon>Bonamia</taxon>
    </lineage>
</organism>
<keyword evidence="2" id="KW-0575">Peroxidase</keyword>
<dbReference type="InterPro" id="IPR000889">
    <property type="entry name" value="Glutathione_peroxidase"/>
</dbReference>
<dbReference type="Proteomes" id="UP001439008">
    <property type="component" value="Unassembled WGS sequence"/>
</dbReference>
<dbReference type="PROSITE" id="PS51355">
    <property type="entry name" value="GLUTATHIONE_PEROXID_3"/>
    <property type="match status" value="1"/>
</dbReference>
<evidence type="ECO:0000313" key="4">
    <source>
        <dbReference type="EMBL" id="MES1918227.1"/>
    </source>
</evidence>
<dbReference type="SUPFAM" id="SSF52833">
    <property type="entry name" value="Thioredoxin-like"/>
    <property type="match status" value="1"/>
</dbReference>
<comment type="caution">
    <text evidence="4">The sequence shown here is derived from an EMBL/GenBank/DDBJ whole genome shotgun (WGS) entry which is preliminary data.</text>
</comment>
<accession>A0ABV2AF05</accession>
<gene>
    <name evidence="4" type="ORF">MHBO_000228</name>
</gene>
<protein>
    <recommendedName>
        <fullName evidence="6">Glutathione peroxidase</fullName>
    </recommendedName>
</protein>
<reference evidence="4 5" key="1">
    <citation type="journal article" date="2024" name="BMC Biol.">
        <title>Comparative genomics of Ascetosporea gives new insight into the evolutionary basis for animal parasitism in Rhizaria.</title>
        <authorList>
            <person name="Hiltunen Thoren M."/>
            <person name="Onut-Brannstrom I."/>
            <person name="Alfjorden A."/>
            <person name="Peckova H."/>
            <person name="Swords F."/>
            <person name="Hooper C."/>
            <person name="Holzer A.S."/>
            <person name="Bass D."/>
            <person name="Burki F."/>
        </authorList>
    </citation>
    <scope>NUCLEOTIDE SEQUENCE [LARGE SCALE GENOMIC DNA]</scope>
    <source>
        <strain evidence="4">20-A016</strain>
    </source>
</reference>
<evidence type="ECO:0000256" key="1">
    <source>
        <dbReference type="ARBA" id="ARBA00006926"/>
    </source>
</evidence>
<dbReference type="InterPro" id="IPR036249">
    <property type="entry name" value="Thioredoxin-like_sf"/>
</dbReference>
<name>A0ABV2AF05_9EUKA</name>
<keyword evidence="5" id="KW-1185">Reference proteome</keyword>
<proteinExistence type="inferred from homology"/>
<evidence type="ECO:0000256" key="2">
    <source>
        <dbReference type="ARBA" id="ARBA00022559"/>
    </source>
</evidence>
<evidence type="ECO:0000313" key="5">
    <source>
        <dbReference type="Proteomes" id="UP001439008"/>
    </source>
</evidence>
<keyword evidence="3" id="KW-0560">Oxidoreductase</keyword>
<dbReference type="PANTHER" id="PTHR11592:SF78">
    <property type="entry name" value="GLUTATHIONE PEROXIDASE"/>
    <property type="match status" value="1"/>
</dbReference>
<dbReference type="PANTHER" id="PTHR11592">
    <property type="entry name" value="GLUTATHIONE PEROXIDASE"/>
    <property type="match status" value="1"/>
</dbReference>